<sequence length="98" mass="10827">MNSSSCCKWFCLPPDEMTHDLQGFEALFNILRVKGVHGRGRKERNTDSKDDSDGLSGDRASLAAMQELLGRLPRLPQGGASSNVVVVDLEAYREQLPH</sequence>
<keyword evidence="3" id="KW-1185">Reference proteome</keyword>
<comment type="caution">
    <text evidence="2">The sequence shown here is derived from an EMBL/GenBank/DDBJ whole genome shotgun (WGS) entry which is preliminary data.</text>
</comment>
<feature type="compositionally biased region" description="Basic and acidic residues" evidence="1">
    <location>
        <begin position="43"/>
        <end position="52"/>
    </location>
</feature>
<name>A0ABS8SNW3_DATST</name>
<organism evidence="2 3">
    <name type="scientific">Datura stramonium</name>
    <name type="common">Jimsonweed</name>
    <name type="synonym">Common thornapple</name>
    <dbReference type="NCBI Taxonomy" id="4076"/>
    <lineage>
        <taxon>Eukaryota</taxon>
        <taxon>Viridiplantae</taxon>
        <taxon>Streptophyta</taxon>
        <taxon>Embryophyta</taxon>
        <taxon>Tracheophyta</taxon>
        <taxon>Spermatophyta</taxon>
        <taxon>Magnoliopsida</taxon>
        <taxon>eudicotyledons</taxon>
        <taxon>Gunneridae</taxon>
        <taxon>Pentapetalae</taxon>
        <taxon>asterids</taxon>
        <taxon>lamiids</taxon>
        <taxon>Solanales</taxon>
        <taxon>Solanaceae</taxon>
        <taxon>Solanoideae</taxon>
        <taxon>Datureae</taxon>
        <taxon>Datura</taxon>
    </lineage>
</organism>
<accession>A0ABS8SNW3</accession>
<feature type="region of interest" description="Disordered" evidence="1">
    <location>
        <begin position="37"/>
        <end position="57"/>
    </location>
</feature>
<reference evidence="2 3" key="1">
    <citation type="journal article" date="2021" name="BMC Genomics">
        <title>Datura genome reveals duplications of psychoactive alkaloid biosynthetic genes and high mutation rate following tissue culture.</title>
        <authorList>
            <person name="Rajewski A."/>
            <person name="Carter-House D."/>
            <person name="Stajich J."/>
            <person name="Litt A."/>
        </authorList>
    </citation>
    <scope>NUCLEOTIDE SEQUENCE [LARGE SCALE GENOMIC DNA]</scope>
    <source>
        <strain evidence="2">AR-01</strain>
    </source>
</reference>
<protein>
    <submittedName>
        <fullName evidence="2">Uncharacterized protein</fullName>
    </submittedName>
</protein>
<gene>
    <name evidence="2" type="ORF">HAX54_043764</name>
</gene>
<evidence type="ECO:0000256" key="1">
    <source>
        <dbReference type="SAM" id="MobiDB-lite"/>
    </source>
</evidence>
<proteinExistence type="predicted"/>
<evidence type="ECO:0000313" key="2">
    <source>
        <dbReference type="EMBL" id="MCD7460551.1"/>
    </source>
</evidence>
<dbReference type="EMBL" id="JACEIK010000659">
    <property type="protein sequence ID" value="MCD7460551.1"/>
    <property type="molecule type" value="Genomic_DNA"/>
</dbReference>
<dbReference type="Proteomes" id="UP000823775">
    <property type="component" value="Unassembled WGS sequence"/>
</dbReference>
<evidence type="ECO:0000313" key="3">
    <source>
        <dbReference type="Proteomes" id="UP000823775"/>
    </source>
</evidence>